<organism evidence="2 3">
    <name type="scientific">Flemingia macrophylla</name>
    <dbReference type="NCBI Taxonomy" id="520843"/>
    <lineage>
        <taxon>Eukaryota</taxon>
        <taxon>Viridiplantae</taxon>
        <taxon>Streptophyta</taxon>
        <taxon>Embryophyta</taxon>
        <taxon>Tracheophyta</taxon>
        <taxon>Spermatophyta</taxon>
        <taxon>Magnoliopsida</taxon>
        <taxon>eudicotyledons</taxon>
        <taxon>Gunneridae</taxon>
        <taxon>Pentapetalae</taxon>
        <taxon>rosids</taxon>
        <taxon>fabids</taxon>
        <taxon>Fabales</taxon>
        <taxon>Fabaceae</taxon>
        <taxon>Papilionoideae</taxon>
        <taxon>50 kb inversion clade</taxon>
        <taxon>NPAAA clade</taxon>
        <taxon>indigoferoid/millettioid clade</taxon>
        <taxon>Phaseoleae</taxon>
        <taxon>Flemingia</taxon>
    </lineage>
</organism>
<dbReference type="Proteomes" id="UP001603857">
    <property type="component" value="Unassembled WGS sequence"/>
</dbReference>
<keyword evidence="3" id="KW-1185">Reference proteome</keyword>
<comment type="caution">
    <text evidence="2">The sequence shown here is derived from an EMBL/GenBank/DDBJ whole genome shotgun (WGS) entry which is preliminary data.</text>
</comment>
<evidence type="ECO:0000256" key="1">
    <source>
        <dbReference type="ARBA" id="ARBA00022737"/>
    </source>
</evidence>
<reference evidence="2 3" key="1">
    <citation type="submission" date="2024-08" db="EMBL/GenBank/DDBJ databases">
        <title>Insights into the chromosomal genome structure of Flemingia macrophylla.</title>
        <authorList>
            <person name="Ding Y."/>
            <person name="Zhao Y."/>
            <person name="Bi W."/>
            <person name="Wu M."/>
            <person name="Zhao G."/>
            <person name="Gong Y."/>
            <person name="Li W."/>
            <person name="Zhang P."/>
        </authorList>
    </citation>
    <scope>NUCLEOTIDE SEQUENCE [LARGE SCALE GENOMIC DNA]</scope>
    <source>
        <strain evidence="2">DYQJB</strain>
        <tissue evidence="2">Leaf</tissue>
    </source>
</reference>
<evidence type="ECO:0000313" key="3">
    <source>
        <dbReference type="Proteomes" id="UP001603857"/>
    </source>
</evidence>
<gene>
    <name evidence="2" type="ORF">Fmac_020880</name>
</gene>
<dbReference type="EMBL" id="JBGMDY010000007">
    <property type="protein sequence ID" value="KAL2327453.1"/>
    <property type="molecule type" value="Genomic_DNA"/>
</dbReference>
<dbReference type="InterPro" id="IPR046960">
    <property type="entry name" value="PPR_At4g14850-like_plant"/>
</dbReference>
<proteinExistence type="predicted"/>
<dbReference type="InterPro" id="IPR011990">
    <property type="entry name" value="TPR-like_helical_dom_sf"/>
</dbReference>
<protein>
    <recommendedName>
        <fullName evidence="4">Pentatricopeptide repeat-containing protein</fullName>
    </recommendedName>
</protein>
<dbReference type="NCBIfam" id="TIGR00756">
    <property type="entry name" value="PPR"/>
    <property type="match status" value="1"/>
</dbReference>
<evidence type="ECO:0000313" key="2">
    <source>
        <dbReference type="EMBL" id="KAL2327453.1"/>
    </source>
</evidence>
<name>A0ABD1LVT8_9FABA</name>
<dbReference type="Gene3D" id="1.25.40.10">
    <property type="entry name" value="Tetratricopeptide repeat domain"/>
    <property type="match status" value="1"/>
</dbReference>
<dbReference type="InterPro" id="IPR002885">
    <property type="entry name" value="PPR_rpt"/>
</dbReference>
<keyword evidence="1" id="KW-0677">Repeat</keyword>
<sequence>MVQKSMYPNEESCYVVLRLCFYLSREKGKTIHRKILKLGMDGFDLVGKALLDLYDMNGFLNVCEPVEEKPACESGKMVEGLHLSCRMRKENIQHDSISVINLLRSTVQLNSLKMGQALQSLLVVSHLCEELTVNIALLSMYIKLGRLEDARMLFDKMPEKDLVV</sequence>
<evidence type="ECO:0008006" key="4">
    <source>
        <dbReference type="Google" id="ProtNLM"/>
    </source>
</evidence>
<dbReference type="PANTHER" id="PTHR47926">
    <property type="entry name" value="PENTATRICOPEPTIDE REPEAT-CONTAINING PROTEIN"/>
    <property type="match status" value="1"/>
</dbReference>
<accession>A0ABD1LVT8</accession>
<dbReference type="AlphaFoldDB" id="A0ABD1LVT8"/>